<evidence type="ECO:0000313" key="2">
    <source>
        <dbReference type="Proteomes" id="UP000186817"/>
    </source>
</evidence>
<protein>
    <recommendedName>
        <fullName evidence="3">AP2/ERF domain-containing protein</fullName>
    </recommendedName>
</protein>
<dbReference type="Proteomes" id="UP000186817">
    <property type="component" value="Unassembled WGS sequence"/>
</dbReference>
<organism evidence="1 2">
    <name type="scientific">Symbiodinium microadriaticum</name>
    <name type="common">Dinoflagellate</name>
    <name type="synonym">Zooxanthella microadriatica</name>
    <dbReference type="NCBI Taxonomy" id="2951"/>
    <lineage>
        <taxon>Eukaryota</taxon>
        <taxon>Sar</taxon>
        <taxon>Alveolata</taxon>
        <taxon>Dinophyceae</taxon>
        <taxon>Suessiales</taxon>
        <taxon>Symbiodiniaceae</taxon>
        <taxon>Symbiodinium</taxon>
    </lineage>
</organism>
<dbReference type="InterPro" id="IPR038231">
    <property type="entry name" value="MepB-like_sf"/>
</dbReference>
<comment type="caution">
    <text evidence="1">The sequence shown here is derived from an EMBL/GenBank/DDBJ whole genome shotgun (WGS) entry which is preliminary data.</text>
</comment>
<dbReference type="Gene3D" id="3.40.1350.140">
    <property type="entry name" value="MepB-like"/>
    <property type="match status" value="1"/>
</dbReference>
<dbReference type="OrthoDB" id="428727at2759"/>
<sequence>MQGLGGSVAQLWRLGVLQSSILKGLCCKHQATSRFNGVCREGTRFRADVMFQRIQHYVGFFDSEIEAAHAFDQKLRSLCPDDVVRLQKSLNFPTKREVSLFACQQERRERALQKSSERASKEEESFCLLQARFMASPQALTHEIVRVSGSSRVDAILQIQNSAAGIPLQLKSASASGTRQHVFSFAHVCGYDGMLVVMIALGHDHMWAAEGACIRQKTLCITLGSDRDRRLRVRNIGTTLEKCFRQREVYPLLSLREAKFRCSQTNKVEEQAHSLLAVVFAGIGFRLERAVGHASAVDSFLIGGSCELERRVQEKASNLSKRNRYAINLWRNGGTCGPRPYRESEFDVLLAAILDDGCLSGLFAFPSQVLAKHGLVGCKPKRLVLHPTWAMAGQEATRRRHAWQLEYFVDLRSWSGDTTLPTSICSGLRRLMHKLAP</sequence>
<dbReference type="AlphaFoldDB" id="A0A1Q9EUB4"/>
<name>A0A1Q9EUB4_SYMMI</name>
<accession>A0A1Q9EUB4</accession>
<evidence type="ECO:0000313" key="1">
    <source>
        <dbReference type="EMBL" id="OLQ10989.1"/>
    </source>
</evidence>
<keyword evidence="2" id="KW-1185">Reference proteome</keyword>
<dbReference type="EMBL" id="LSRX01000067">
    <property type="protein sequence ID" value="OLQ10989.1"/>
    <property type="molecule type" value="Genomic_DNA"/>
</dbReference>
<gene>
    <name evidence="1" type="ORF">AK812_SmicGene49093</name>
</gene>
<proteinExistence type="predicted"/>
<reference evidence="1 2" key="1">
    <citation type="submission" date="2016-02" db="EMBL/GenBank/DDBJ databases">
        <title>Genome analysis of coral dinoflagellate symbionts highlights evolutionary adaptations to a symbiotic lifestyle.</title>
        <authorList>
            <person name="Aranda M."/>
            <person name="Li Y."/>
            <person name="Liew Y.J."/>
            <person name="Baumgarten S."/>
            <person name="Simakov O."/>
            <person name="Wilson M."/>
            <person name="Piel J."/>
            <person name="Ashoor H."/>
            <person name="Bougouffa S."/>
            <person name="Bajic V.B."/>
            <person name="Ryu T."/>
            <person name="Ravasi T."/>
            <person name="Bayer T."/>
            <person name="Micklem G."/>
            <person name="Kim H."/>
            <person name="Bhak J."/>
            <person name="Lajeunesse T.C."/>
            <person name="Voolstra C.R."/>
        </authorList>
    </citation>
    <scope>NUCLEOTIDE SEQUENCE [LARGE SCALE GENOMIC DNA]</scope>
    <source>
        <strain evidence="1 2">CCMP2467</strain>
    </source>
</reference>
<evidence type="ECO:0008006" key="3">
    <source>
        <dbReference type="Google" id="ProtNLM"/>
    </source>
</evidence>